<dbReference type="Pfam" id="PF00990">
    <property type="entry name" value="GGDEF"/>
    <property type="match status" value="1"/>
</dbReference>
<dbReference type="OrthoDB" id="9759607at2"/>
<dbReference type="PROSITE" id="PS50887">
    <property type="entry name" value="GGDEF"/>
    <property type="match status" value="1"/>
</dbReference>
<dbReference type="InterPro" id="IPR035919">
    <property type="entry name" value="EAL_sf"/>
</dbReference>
<dbReference type="SMART" id="SM00091">
    <property type="entry name" value="PAS"/>
    <property type="match status" value="1"/>
</dbReference>
<dbReference type="InterPro" id="IPR013656">
    <property type="entry name" value="PAS_4"/>
</dbReference>
<feature type="domain" description="PAS" evidence="1">
    <location>
        <begin position="125"/>
        <end position="195"/>
    </location>
</feature>
<dbReference type="PANTHER" id="PTHR44757">
    <property type="entry name" value="DIGUANYLATE CYCLASE DGCP"/>
    <property type="match status" value="1"/>
</dbReference>
<dbReference type="SUPFAM" id="SSF55073">
    <property type="entry name" value="Nucleotide cyclase"/>
    <property type="match status" value="1"/>
</dbReference>
<dbReference type="InterPro" id="IPR052155">
    <property type="entry name" value="Biofilm_reg_signaling"/>
</dbReference>
<reference evidence="4 5" key="1">
    <citation type="submission" date="2015-08" db="EMBL/GenBank/DDBJ databases">
        <title>The complete genome sequence of Bacillus beveridgei MLTeJB.</title>
        <authorList>
            <person name="Hanson T.E."/>
            <person name="Mesa C."/>
            <person name="Basesman S.M."/>
            <person name="Oremland R.S."/>
        </authorList>
    </citation>
    <scope>NUCLEOTIDE SEQUENCE [LARGE SCALE GENOMIC DNA]</scope>
    <source>
        <strain evidence="4 5">MLTeJB</strain>
    </source>
</reference>
<dbReference type="SUPFAM" id="SSF141868">
    <property type="entry name" value="EAL domain-like"/>
    <property type="match status" value="1"/>
</dbReference>
<dbReference type="PROSITE" id="PS50112">
    <property type="entry name" value="PAS"/>
    <property type="match status" value="1"/>
</dbReference>
<accession>A0A1D7QYR4</accession>
<sequence length="677" mass="76617">MTEHINVKMALDAHPDHAAVIDDAGYITMTNLAWARFSQENQGDPAYTDVGVNYLTVLNQGNALREYEGIVGVLNGDIPQYTNKYPCHAPDMERWFLMTVTPLQDETGIVRALIIHRNITESEWMKNQTVNILESMTDAFFTLDYEWRFTYVNQEAGRLLERNREDLIGEHIWEEFPLLRNSGMQESSEKAVQSKMAQSIEDYVPALDKWFEVHAYPRDQGGLAVFFKDVTSRKQADRILWEMANFDTLTGLSNRRYLYEQLNKKIEQNESLAVLFLDLNTFKDINDAFGHDSGDEVLLETARRLQEMEQKIGGLAARLGGDEFVFVVSETGQAAISRIAEQLLKQVRQPIAIDGESHFSVTASIGIAKYPEAAANVNELMSAADTAMYEAKKAPLAEGTYQFYEMEMREAVKRRIAMSDDLFKALDDGQFYFVFQPQLNLVTGFVEGVEVLSRWEHPELGMIPPPEFIALAEETGKIQPLTERMITEVLEKVGIWREKWSFNGSVAFNVSGSLIESRTFGSFLKAVMEDYQVLPGQIELEITESTSLANSDTLFKHLDYFRSSGISIAIDDFGTGFSKLDHLSTLPVDRIKIDKSFISQIGSGSKGEAILYALIHLVDSLELDIVAEGVETLEQARVLLEKGCTHVQGFYYARPETEEWIVPYIQEQNNTGAHRSR</sequence>
<dbReference type="InterPro" id="IPR001633">
    <property type="entry name" value="EAL_dom"/>
</dbReference>
<dbReference type="NCBIfam" id="TIGR00229">
    <property type="entry name" value="sensory_box"/>
    <property type="match status" value="1"/>
</dbReference>
<dbReference type="AlphaFoldDB" id="A0A1D7QYR4"/>
<dbReference type="InterPro" id="IPR029787">
    <property type="entry name" value="Nucleotide_cyclase"/>
</dbReference>
<protein>
    <submittedName>
        <fullName evidence="4">Diguanylate cyclase/phosphodiesterase (GGDEF &amp; EAL domains) with PAS/PAC sensor(S)</fullName>
    </submittedName>
</protein>
<dbReference type="RefSeq" id="WP_069366061.1">
    <property type="nucleotide sequence ID" value="NZ_CP012502.1"/>
</dbReference>
<dbReference type="PANTHER" id="PTHR44757:SF2">
    <property type="entry name" value="BIOFILM ARCHITECTURE MAINTENANCE PROTEIN MBAA"/>
    <property type="match status" value="1"/>
</dbReference>
<dbReference type="Gene3D" id="3.30.70.270">
    <property type="match status" value="1"/>
</dbReference>
<evidence type="ECO:0000259" key="1">
    <source>
        <dbReference type="PROSITE" id="PS50112"/>
    </source>
</evidence>
<evidence type="ECO:0000313" key="4">
    <source>
        <dbReference type="EMBL" id="AOM84155.1"/>
    </source>
</evidence>
<dbReference type="CDD" id="cd00130">
    <property type="entry name" value="PAS"/>
    <property type="match status" value="1"/>
</dbReference>
<gene>
    <name evidence="4" type="primary">ykoW-2</name>
    <name evidence="4" type="ORF">BBEV_2830</name>
</gene>
<dbReference type="SUPFAM" id="SSF55785">
    <property type="entry name" value="PYP-like sensor domain (PAS domain)"/>
    <property type="match status" value="2"/>
</dbReference>
<dbReference type="InterPro" id="IPR043128">
    <property type="entry name" value="Rev_trsase/Diguanyl_cyclase"/>
</dbReference>
<evidence type="ECO:0000259" key="2">
    <source>
        <dbReference type="PROSITE" id="PS50883"/>
    </source>
</evidence>
<dbReference type="Gene3D" id="3.20.20.450">
    <property type="entry name" value="EAL domain"/>
    <property type="match status" value="1"/>
</dbReference>
<dbReference type="PATRIC" id="fig|632773.3.peg.2963"/>
<evidence type="ECO:0000313" key="5">
    <source>
        <dbReference type="Proteomes" id="UP000094463"/>
    </source>
</evidence>
<dbReference type="InterPro" id="IPR000014">
    <property type="entry name" value="PAS"/>
</dbReference>
<organism evidence="4 5">
    <name type="scientific">Salisediminibacterium beveridgei</name>
    <dbReference type="NCBI Taxonomy" id="632773"/>
    <lineage>
        <taxon>Bacteria</taxon>
        <taxon>Bacillati</taxon>
        <taxon>Bacillota</taxon>
        <taxon>Bacilli</taxon>
        <taxon>Bacillales</taxon>
        <taxon>Bacillaceae</taxon>
        <taxon>Salisediminibacterium</taxon>
    </lineage>
</organism>
<keyword evidence="5" id="KW-1185">Reference proteome</keyword>
<name>A0A1D7QYR4_9BACI</name>
<proteinExistence type="predicted"/>
<dbReference type="PROSITE" id="PS50883">
    <property type="entry name" value="EAL"/>
    <property type="match status" value="1"/>
</dbReference>
<dbReference type="STRING" id="632773.BBEV_2830"/>
<dbReference type="InterPro" id="IPR035965">
    <property type="entry name" value="PAS-like_dom_sf"/>
</dbReference>
<dbReference type="KEGG" id="bbev:BBEV_2830"/>
<dbReference type="NCBIfam" id="TIGR00254">
    <property type="entry name" value="GGDEF"/>
    <property type="match status" value="1"/>
</dbReference>
<dbReference type="CDD" id="cd01949">
    <property type="entry name" value="GGDEF"/>
    <property type="match status" value="1"/>
</dbReference>
<dbReference type="Pfam" id="PF00563">
    <property type="entry name" value="EAL"/>
    <property type="match status" value="1"/>
</dbReference>
<evidence type="ECO:0000259" key="3">
    <source>
        <dbReference type="PROSITE" id="PS50887"/>
    </source>
</evidence>
<dbReference type="EMBL" id="CP012502">
    <property type="protein sequence ID" value="AOM84155.1"/>
    <property type="molecule type" value="Genomic_DNA"/>
</dbReference>
<dbReference type="SMART" id="SM00267">
    <property type="entry name" value="GGDEF"/>
    <property type="match status" value="1"/>
</dbReference>
<dbReference type="CDD" id="cd01948">
    <property type="entry name" value="EAL"/>
    <property type="match status" value="1"/>
</dbReference>
<dbReference type="SMART" id="SM00052">
    <property type="entry name" value="EAL"/>
    <property type="match status" value="1"/>
</dbReference>
<dbReference type="InterPro" id="IPR000160">
    <property type="entry name" value="GGDEF_dom"/>
</dbReference>
<dbReference type="Pfam" id="PF08448">
    <property type="entry name" value="PAS_4"/>
    <property type="match status" value="1"/>
</dbReference>
<dbReference type="Gene3D" id="3.30.450.20">
    <property type="entry name" value="PAS domain"/>
    <property type="match status" value="2"/>
</dbReference>
<feature type="domain" description="EAL" evidence="2">
    <location>
        <begin position="415"/>
        <end position="669"/>
    </location>
</feature>
<feature type="domain" description="GGDEF" evidence="3">
    <location>
        <begin position="270"/>
        <end position="406"/>
    </location>
</feature>
<dbReference type="Proteomes" id="UP000094463">
    <property type="component" value="Chromosome"/>
</dbReference>